<dbReference type="RefSeq" id="WP_012476909.1">
    <property type="nucleotide sequence ID" value="NC_010849.1"/>
</dbReference>
<dbReference type="EMBL" id="DQ322649">
    <property type="protein sequence ID" value="ABC67341.1"/>
    <property type="molecule type" value="Genomic_DNA"/>
</dbReference>
<proteinExistence type="predicted"/>
<gene>
    <name evidence="1" type="ORF">pRL1.12</name>
</gene>
<geneLocation type="plasmid" evidence="1">
    <name>pRL1</name>
</geneLocation>
<organism evidence="1">
    <name type="scientific">Streptomyces sp. 44030</name>
    <dbReference type="NCBI Taxonomy" id="364102"/>
    <lineage>
        <taxon>Bacteria</taxon>
        <taxon>Bacillati</taxon>
        <taxon>Actinomycetota</taxon>
        <taxon>Actinomycetes</taxon>
        <taxon>Kitasatosporales</taxon>
        <taxon>Streptomycetaceae</taxon>
        <taxon>Streptomyces</taxon>
    </lineage>
</organism>
<keyword evidence="1" id="KW-0614">Plasmid</keyword>
<evidence type="ECO:0000313" key="1">
    <source>
        <dbReference type="EMBL" id="ABC67341.1"/>
    </source>
</evidence>
<name>Q2LEX4_9ACTN</name>
<accession>Q2LEX4</accession>
<dbReference type="AlphaFoldDB" id="Q2LEX4"/>
<sequence>MLTVTLPDGRSAFARGVVDGLPAFGWGSAPAGLLTRRQLAAERLRPVGDPVALIIWGRARSDGRPARWAARPAGPPGPPGPLGRPARWAALFPVDQAADKRPCTPGMRAAIGAALAARRVCQLCGPIDHYTRSGLCSACFVIAGPTKPSTAA</sequence>
<reference evidence="1" key="1">
    <citation type="journal article" date="2006" name="Appl. Environ. Microbiol.">
        <title>Diversity of telomere palindromic sequences and replication genes among Streptomyces linear plasmids.</title>
        <authorList>
            <person name="Zhang R."/>
            <person name="Yang Y."/>
            <person name="Fang P."/>
            <person name="Jiang C."/>
            <person name="Xu L."/>
            <person name="Zhu Y."/>
            <person name="Shen M."/>
            <person name="Xia H."/>
            <person name="Zhao J."/>
            <person name="Chen T."/>
            <person name="Qin Z."/>
        </authorList>
    </citation>
    <scope>NUCLEOTIDE SEQUENCE</scope>
    <source>
        <strain evidence="1">44030</strain>
        <plasmid evidence="1">pRL1</plasmid>
    </source>
</reference>
<protein>
    <submittedName>
        <fullName evidence="1">Uncharacterized protein</fullName>
    </submittedName>
</protein>